<dbReference type="GO" id="GO:0016829">
    <property type="term" value="F:lyase activity"/>
    <property type="evidence" value="ECO:0007669"/>
    <property type="project" value="UniProtKB-KW"/>
</dbReference>
<dbReference type="Pfam" id="PF02586">
    <property type="entry name" value="SRAP"/>
    <property type="match status" value="1"/>
</dbReference>
<sequence length="215" mass="24836">MCEAIAITAERAELEQRYQIEKVLTYNANRLQISPTETVSAIFDHPHQGRLLDDFRWGLLPYWAKDSVLMETRTMLWKPIFDRILKKQRCIVPCTGFYVTKTEGKETVRAKMTMRGGSFAIAGLYDVFRSNSGEELRTCTLMTTQANGLVSPYQRTMPAILEEEHIEQWLAGRFADPFELHAMLGPMDVLRMEKIELETTIEGKVPFELRRPKMV</sequence>
<dbReference type="EC" id="3.4.-.-" evidence="8"/>
<organism evidence="9 10">
    <name type="scientific">Paenibacillus methanolicus</name>
    <dbReference type="NCBI Taxonomy" id="582686"/>
    <lineage>
        <taxon>Bacteria</taxon>
        <taxon>Bacillati</taxon>
        <taxon>Bacillota</taxon>
        <taxon>Bacilli</taxon>
        <taxon>Bacillales</taxon>
        <taxon>Paenibacillaceae</taxon>
        <taxon>Paenibacillus</taxon>
    </lineage>
</organism>
<dbReference type="GO" id="GO:0106300">
    <property type="term" value="P:protein-DNA covalent cross-linking repair"/>
    <property type="evidence" value="ECO:0007669"/>
    <property type="project" value="InterPro"/>
</dbReference>
<accession>A0A5S5BU17</accession>
<evidence type="ECO:0000256" key="1">
    <source>
        <dbReference type="ARBA" id="ARBA00008136"/>
    </source>
</evidence>
<proteinExistence type="inferred from homology"/>
<dbReference type="PANTHER" id="PTHR13604">
    <property type="entry name" value="DC12-RELATED"/>
    <property type="match status" value="1"/>
</dbReference>
<name>A0A5S5BU17_9BACL</name>
<evidence type="ECO:0000256" key="4">
    <source>
        <dbReference type="ARBA" id="ARBA00022801"/>
    </source>
</evidence>
<evidence type="ECO:0000256" key="8">
    <source>
        <dbReference type="RuleBase" id="RU364100"/>
    </source>
</evidence>
<protein>
    <recommendedName>
        <fullName evidence="8">Abasic site processing protein</fullName>
        <ecNumber evidence="8">3.4.-.-</ecNumber>
    </recommendedName>
</protein>
<dbReference type="AlphaFoldDB" id="A0A5S5BU17"/>
<dbReference type="OrthoDB" id="9782620at2"/>
<dbReference type="SUPFAM" id="SSF143081">
    <property type="entry name" value="BB1717-like"/>
    <property type="match status" value="1"/>
</dbReference>
<evidence type="ECO:0000256" key="3">
    <source>
        <dbReference type="ARBA" id="ARBA00022763"/>
    </source>
</evidence>
<dbReference type="Proteomes" id="UP000323257">
    <property type="component" value="Unassembled WGS sequence"/>
</dbReference>
<keyword evidence="7" id="KW-0456">Lyase</keyword>
<evidence type="ECO:0000256" key="2">
    <source>
        <dbReference type="ARBA" id="ARBA00022670"/>
    </source>
</evidence>
<dbReference type="GO" id="GO:0008233">
    <property type="term" value="F:peptidase activity"/>
    <property type="evidence" value="ECO:0007669"/>
    <property type="project" value="UniProtKB-KW"/>
</dbReference>
<dbReference type="PANTHER" id="PTHR13604:SF0">
    <property type="entry name" value="ABASIC SITE PROCESSING PROTEIN HMCES"/>
    <property type="match status" value="1"/>
</dbReference>
<dbReference type="InterPro" id="IPR036590">
    <property type="entry name" value="SRAP-like"/>
</dbReference>
<comment type="caution">
    <text evidence="9">The sequence shown here is derived from an EMBL/GenBank/DDBJ whole genome shotgun (WGS) entry which is preliminary data.</text>
</comment>
<evidence type="ECO:0000313" key="10">
    <source>
        <dbReference type="Proteomes" id="UP000323257"/>
    </source>
</evidence>
<keyword evidence="2 8" id="KW-0645">Protease</keyword>
<evidence type="ECO:0000256" key="5">
    <source>
        <dbReference type="ARBA" id="ARBA00023124"/>
    </source>
</evidence>
<dbReference type="GO" id="GO:0006508">
    <property type="term" value="P:proteolysis"/>
    <property type="evidence" value="ECO:0007669"/>
    <property type="project" value="UniProtKB-KW"/>
</dbReference>
<dbReference type="EMBL" id="VNHS01000011">
    <property type="protein sequence ID" value="TYP70665.1"/>
    <property type="molecule type" value="Genomic_DNA"/>
</dbReference>
<evidence type="ECO:0000256" key="7">
    <source>
        <dbReference type="ARBA" id="ARBA00023239"/>
    </source>
</evidence>
<keyword evidence="6" id="KW-0238">DNA-binding</keyword>
<dbReference type="RefSeq" id="WP_148932224.1">
    <property type="nucleotide sequence ID" value="NZ_VNHS01000011.1"/>
</dbReference>
<keyword evidence="4 8" id="KW-0378">Hydrolase</keyword>
<keyword evidence="5" id="KW-0190">Covalent protein-DNA linkage</keyword>
<reference evidence="9 10" key="1">
    <citation type="submission" date="2019-07" db="EMBL/GenBank/DDBJ databases">
        <title>Genomic Encyclopedia of Type Strains, Phase III (KMG-III): the genomes of soil and plant-associated and newly described type strains.</title>
        <authorList>
            <person name="Whitman W."/>
        </authorList>
    </citation>
    <scope>NUCLEOTIDE SEQUENCE [LARGE SCALE GENOMIC DNA]</scope>
    <source>
        <strain evidence="9 10">BL24</strain>
    </source>
</reference>
<comment type="similarity">
    <text evidence="1 8">Belongs to the SOS response-associated peptidase family.</text>
</comment>
<dbReference type="Gene3D" id="3.90.1680.10">
    <property type="entry name" value="SOS response associated peptidase-like"/>
    <property type="match status" value="1"/>
</dbReference>
<evidence type="ECO:0000313" key="9">
    <source>
        <dbReference type="EMBL" id="TYP70665.1"/>
    </source>
</evidence>
<dbReference type="GO" id="GO:0003697">
    <property type="term" value="F:single-stranded DNA binding"/>
    <property type="evidence" value="ECO:0007669"/>
    <property type="project" value="InterPro"/>
</dbReference>
<evidence type="ECO:0000256" key="6">
    <source>
        <dbReference type="ARBA" id="ARBA00023125"/>
    </source>
</evidence>
<keyword evidence="3" id="KW-0227">DNA damage</keyword>
<dbReference type="InterPro" id="IPR003738">
    <property type="entry name" value="SRAP"/>
</dbReference>
<keyword evidence="10" id="KW-1185">Reference proteome</keyword>
<gene>
    <name evidence="9" type="ORF">BCM02_111171</name>
</gene>